<accession>A0A6B0RD83</accession>
<feature type="signal peptide" evidence="1">
    <location>
        <begin position="1"/>
        <end position="18"/>
    </location>
</feature>
<protein>
    <submittedName>
        <fullName evidence="2">Uncharacterized protein</fullName>
    </submittedName>
</protein>
<name>A0A6B0RD83_9CETA</name>
<keyword evidence="1" id="KW-0732">Signal</keyword>
<dbReference type="AlphaFoldDB" id="A0A6B0RD83"/>
<comment type="caution">
    <text evidence="2">The sequence shown here is derived from an EMBL/GenBank/DDBJ whole genome shotgun (WGS) entry which is preliminary data.</text>
</comment>
<evidence type="ECO:0000313" key="2">
    <source>
        <dbReference type="EMBL" id="MXQ87312.1"/>
    </source>
</evidence>
<sequence>MATVLLALLVCLGELVDSKPQPSDEKASPDKHHRFSLSRYAKLANRPEEPNCGEDRYGLQKYAKTPTPFPCLLLTPEPGFFSRLAMSEECVPSLGLEGCEWSFLVP</sequence>
<evidence type="ECO:0000313" key="3">
    <source>
        <dbReference type="Proteomes" id="UP000322234"/>
    </source>
</evidence>
<gene>
    <name evidence="2" type="ORF">E5288_WYG007656</name>
</gene>
<evidence type="ECO:0000256" key="1">
    <source>
        <dbReference type="SAM" id="SignalP"/>
    </source>
</evidence>
<organism evidence="2 3">
    <name type="scientific">Bos mutus</name>
    <name type="common">wild yak</name>
    <dbReference type="NCBI Taxonomy" id="72004"/>
    <lineage>
        <taxon>Eukaryota</taxon>
        <taxon>Metazoa</taxon>
        <taxon>Chordata</taxon>
        <taxon>Craniata</taxon>
        <taxon>Vertebrata</taxon>
        <taxon>Euteleostomi</taxon>
        <taxon>Mammalia</taxon>
        <taxon>Eutheria</taxon>
        <taxon>Laurasiatheria</taxon>
        <taxon>Artiodactyla</taxon>
        <taxon>Ruminantia</taxon>
        <taxon>Pecora</taxon>
        <taxon>Bovidae</taxon>
        <taxon>Bovinae</taxon>
        <taxon>Bos</taxon>
    </lineage>
</organism>
<reference evidence="2" key="1">
    <citation type="submission" date="2019-10" db="EMBL/GenBank/DDBJ databases">
        <title>The sequence and de novo assembly of the wild yak genome.</title>
        <authorList>
            <person name="Liu Y."/>
        </authorList>
    </citation>
    <scope>NUCLEOTIDE SEQUENCE [LARGE SCALE GENOMIC DNA]</scope>
    <source>
        <strain evidence="2">WY2019</strain>
    </source>
</reference>
<proteinExistence type="predicted"/>
<keyword evidence="3" id="KW-1185">Reference proteome</keyword>
<dbReference type="Proteomes" id="UP000322234">
    <property type="component" value="Unassembled WGS sequence"/>
</dbReference>
<dbReference type="EMBL" id="VBQZ03000036">
    <property type="protein sequence ID" value="MXQ87312.1"/>
    <property type="molecule type" value="Genomic_DNA"/>
</dbReference>
<feature type="chain" id="PRO_5025507243" evidence="1">
    <location>
        <begin position="19"/>
        <end position="106"/>
    </location>
</feature>